<organism evidence="1">
    <name type="scientific">marine metagenome</name>
    <dbReference type="NCBI Taxonomy" id="408172"/>
    <lineage>
        <taxon>unclassified sequences</taxon>
        <taxon>metagenomes</taxon>
        <taxon>ecological metagenomes</taxon>
    </lineage>
</organism>
<proteinExistence type="predicted"/>
<protein>
    <submittedName>
        <fullName evidence="1">Uncharacterized protein</fullName>
    </submittedName>
</protein>
<gene>
    <name evidence="1" type="ORF">METZ01_LOCUS317384</name>
</gene>
<evidence type="ECO:0000313" key="1">
    <source>
        <dbReference type="EMBL" id="SVC64530.1"/>
    </source>
</evidence>
<reference evidence="1" key="1">
    <citation type="submission" date="2018-05" db="EMBL/GenBank/DDBJ databases">
        <authorList>
            <person name="Lanie J.A."/>
            <person name="Ng W.-L."/>
            <person name="Kazmierczak K.M."/>
            <person name="Andrzejewski T.M."/>
            <person name="Davidsen T.M."/>
            <person name="Wayne K.J."/>
            <person name="Tettelin H."/>
            <person name="Glass J.I."/>
            <person name="Rusch D."/>
            <person name="Podicherti R."/>
            <person name="Tsui H.-C.T."/>
            <person name="Winkler M.E."/>
        </authorList>
    </citation>
    <scope>NUCLEOTIDE SEQUENCE</scope>
</reference>
<accession>A0A382NV47</accession>
<sequence>MIHVDYLVNKIVNNKARYSVNSKITVQKG</sequence>
<dbReference type="AlphaFoldDB" id="A0A382NV47"/>
<name>A0A382NV47_9ZZZZ</name>
<dbReference type="EMBL" id="UINC01102703">
    <property type="protein sequence ID" value="SVC64530.1"/>
    <property type="molecule type" value="Genomic_DNA"/>
</dbReference>